<feature type="compositionally biased region" description="Basic and acidic residues" evidence="2">
    <location>
        <begin position="360"/>
        <end position="383"/>
    </location>
</feature>
<name>A0A9W7FVZ8_9STRA</name>
<dbReference type="EMBL" id="BRYA01000500">
    <property type="protein sequence ID" value="GMI19822.1"/>
    <property type="molecule type" value="Genomic_DNA"/>
</dbReference>
<evidence type="ECO:0000313" key="3">
    <source>
        <dbReference type="EMBL" id="GMI19822.1"/>
    </source>
</evidence>
<gene>
    <name evidence="3" type="ORF">TrCOL_g2269</name>
</gene>
<feature type="region of interest" description="Disordered" evidence="2">
    <location>
        <begin position="360"/>
        <end position="390"/>
    </location>
</feature>
<organism evidence="3 4">
    <name type="scientific">Triparma columacea</name>
    <dbReference type="NCBI Taxonomy" id="722753"/>
    <lineage>
        <taxon>Eukaryota</taxon>
        <taxon>Sar</taxon>
        <taxon>Stramenopiles</taxon>
        <taxon>Ochrophyta</taxon>
        <taxon>Bolidophyceae</taxon>
        <taxon>Parmales</taxon>
        <taxon>Triparmaceae</taxon>
        <taxon>Triparma</taxon>
    </lineage>
</organism>
<evidence type="ECO:0000256" key="2">
    <source>
        <dbReference type="SAM" id="MobiDB-lite"/>
    </source>
</evidence>
<proteinExistence type="predicted"/>
<comment type="caution">
    <text evidence="3">The sequence shown here is derived from an EMBL/GenBank/DDBJ whole genome shotgun (WGS) entry which is preliminary data.</text>
</comment>
<dbReference type="PANTHER" id="PTHR34547">
    <property type="entry name" value="YACP-LIKE NYN DOMAIN PROTEIN"/>
    <property type="match status" value="1"/>
</dbReference>
<feature type="coiled-coil region" evidence="1">
    <location>
        <begin position="57"/>
        <end position="86"/>
    </location>
</feature>
<dbReference type="Proteomes" id="UP001165065">
    <property type="component" value="Unassembled WGS sequence"/>
</dbReference>
<dbReference type="PANTHER" id="PTHR34547:SF1">
    <property type="entry name" value="YACP-LIKE NYN DOMAIN PROTEIN"/>
    <property type="match status" value="1"/>
</dbReference>
<reference evidence="4" key="1">
    <citation type="journal article" date="2023" name="Commun. Biol.">
        <title>Genome analysis of Parmales, the sister group of diatoms, reveals the evolutionary specialization of diatoms from phago-mixotrophs to photoautotrophs.</title>
        <authorList>
            <person name="Ban H."/>
            <person name="Sato S."/>
            <person name="Yoshikawa S."/>
            <person name="Yamada K."/>
            <person name="Nakamura Y."/>
            <person name="Ichinomiya M."/>
            <person name="Sato N."/>
            <person name="Blanc-Mathieu R."/>
            <person name="Endo H."/>
            <person name="Kuwata A."/>
            <person name="Ogata H."/>
        </authorList>
    </citation>
    <scope>NUCLEOTIDE SEQUENCE [LARGE SCALE GENOMIC DNA]</scope>
</reference>
<evidence type="ECO:0000256" key="1">
    <source>
        <dbReference type="SAM" id="Coils"/>
    </source>
</evidence>
<dbReference type="AlphaFoldDB" id="A0A9W7FVZ8"/>
<evidence type="ECO:0000313" key="4">
    <source>
        <dbReference type="Proteomes" id="UP001165065"/>
    </source>
</evidence>
<dbReference type="OrthoDB" id="198879at2759"/>
<keyword evidence="4" id="KW-1185">Reference proteome</keyword>
<accession>A0A9W7FVZ8</accession>
<protein>
    <submittedName>
        <fullName evidence="3">Uncharacterized protein</fullName>
    </submittedName>
</protein>
<keyword evidence="1" id="KW-0175">Coiled coil</keyword>
<sequence>MAVSSSGFILQPPAAESSFSRVGQSAFLDDDPVCWVARVEFLVPQHHRKSVVLWADKRNLEKKKRLAKKRKKKEKLAEKLAEEKAGEGVGYSAPRITSENVGGIGMRRQLAYVKAHNKMMSSSGVSFTKRSQFHRKATTSDPLSDADLRRQQSQDIMAVVGRGSTPLVLVDGYNLLMKSKRYMKKLATSPSECRSKVEGDIRELCHMKGWRGVVVWDGAGYKGDKSASPEVGVVTGGATGDRGSDTDDRVGGVRVIYSKIREEADEVIERMSRENAERGVGKFIVVSDDGIIRDVSGGYGATIIGSGSVLNEIKAMRKGIMGVADQALERVSGESKYSKRGWRVEDNLDNLEEIKMEIERRRKRRKEEEEKRRMEEADKKTFEGEEEREG</sequence>
<dbReference type="Pfam" id="PF05991">
    <property type="entry name" value="NYN_YacP"/>
    <property type="match status" value="1"/>
</dbReference>
<dbReference type="InterPro" id="IPR010298">
    <property type="entry name" value="YacP-like"/>
</dbReference>